<sequence length="37" mass="4403">MVESMWPYRDVATAEGDAEPFRIWMKGMKERERPCAK</sequence>
<name>A0AB72Z095_9BIFI</name>
<organism evidence="1 2">
    <name type="scientific">Bifidobacterium dentium JCVIHMP022</name>
    <dbReference type="NCBI Taxonomy" id="553191"/>
    <lineage>
        <taxon>Bacteria</taxon>
        <taxon>Bacillati</taxon>
        <taxon>Actinomycetota</taxon>
        <taxon>Actinomycetes</taxon>
        <taxon>Bifidobacteriales</taxon>
        <taxon>Bifidobacteriaceae</taxon>
        <taxon>Bifidobacterium</taxon>
    </lineage>
</organism>
<dbReference type="EMBL" id="AEHJ01000028">
    <property type="protein sequence ID" value="EFO77467.1"/>
    <property type="molecule type" value="Genomic_DNA"/>
</dbReference>
<dbReference type="AlphaFoldDB" id="A0AB72Z095"/>
<proteinExistence type="predicted"/>
<dbReference type="Proteomes" id="UP000003457">
    <property type="component" value="Unassembled WGS sequence"/>
</dbReference>
<comment type="caution">
    <text evidence="1">The sequence shown here is derived from an EMBL/GenBank/DDBJ whole genome shotgun (WGS) entry which is preliminary data.</text>
</comment>
<gene>
    <name evidence="1" type="ORF">HMPREF9003_1412</name>
</gene>
<accession>A0AB72Z095</accession>
<protein>
    <submittedName>
        <fullName evidence="1">Uncharacterized protein</fullName>
    </submittedName>
</protein>
<reference evidence="1 2" key="1">
    <citation type="submission" date="2010-10" db="EMBL/GenBank/DDBJ databases">
        <authorList>
            <person name="Durkin A.S."/>
            <person name="Madupu R."/>
            <person name="Torralba M."/>
            <person name="Gillis M."/>
            <person name="Methe B."/>
            <person name="Sutton G."/>
            <person name="Nelson K.E."/>
        </authorList>
    </citation>
    <scope>NUCLEOTIDE SEQUENCE [LARGE SCALE GENOMIC DNA]</scope>
    <source>
        <strain evidence="1 2">JCVIHMP022</strain>
    </source>
</reference>
<evidence type="ECO:0000313" key="1">
    <source>
        <dbReference type="EMBL" id="EFO77467.1"/>
    </source>
</evidence>
<evidence type="ECO:0000313" key="2">
    <source>
        <dbReference type="Proteomes" id="UP000003457"/>
    </source>
</evidence>